<evidence type="ECO:0000313" key="3">
    <source>
        <dbReference type="Proteomes" id="UP000198287"/>
    </source>
</evidence>
<organism evidence="2 3">
    <name type="scientific">Folsomia candida</name>
    <name type="common">Springtail</name>
    <dbReference type="NCBI Taxonomy" id="158441"/>
    <lineage>
        <taxon>Eukaryota</taxon>
        <taxon>Metazoa</taxon>
        <taxon>Ecdysozoa</taxon>
        <taxon>Arthropoda</taxon>
        <taxon>Hexapoda</taxon>
        <taxon>Collembola</taxon>
        <taxon>Entomobryomorpha</taxon>
        <taxon>Isotomoidea</taxon>
        <taxon>Isotomidae</taxon>
        <taxon>Proisotominae</taxon>
        <taxon>Folsomia</taxon>
    </lineage>
</organism>
<keyword evidence="1" id="KW-0812">Transmembrane</keyword>
<dbReference type="EMBL" id="LNIX01000001">
    <property type="protein sequence ID" value="OXA61641.1"/>
    <property type="molecule type" value="Genomic_DNA"/>
</dbReference>
<name>A0A226EXT1_FOLCA</name>
<proteinExistence type="predicted"/>
<feature type="transmembrane region" description="Helical" evidence="1">
    <location>
        <begin position="78"/>
        <end position="101"/>
    </location>
</feature>
<keyword evidence="1" id="KW-1133">Transmembrane helix</keyword>
<evidence type="ECO:0000256" key="1">
    <source>
        <dbReference type="SAM" id="Phobius"/>
    </source>
</evidence>
<reference evidence="2 3" key="1">
    <citation type="submission" date="2015-12" db="EMBL/GenBank/DDBJ databases">
        <title>The genome of Folsomia candida.</title>
        <authorList>
            <person name="Faddeeva A."/>
            <person name="Derks M.F."/>
            <person name="Anvar Y."/>
            <person name="Smit S."/>
            <person name="Van Straalen N."/>
            <person name="Roelofs D."/>
        </authorList>
    </citation>
    <scope>NUCLEOTIDE SEQUENCE [LARGE SCALE GENOMIC DNA]</scope>
    <source>
        <strain evidence="2 3">VU population</strain>
        <tissue evidence="2">Whole body</tissue>
    </source>
</reference>
<accession>A0A226EXT1</accession>
<keyword evidence="1" id="KW-0472">Membrane</keyword>
<evidence type="ECO:0000313" key="2">
    <source>
        <dbReference type="EMBL" id="OXA61641.1"/>
    </source>
</evidence>
<keyword evidence="3" id="KW-1185">Reference proteome</keyword>
<dbReference type="AlphaFoldDB" id="A0A226EXT1"/>
<protein>
    <submittedName>
        <fullName evidence="2">Uncharacterized protein</fullName>
    </submittedName>
</protein>
<dbReference type="Proteomes" id="UP000198287">
    <property type="component" value="Unassembled WGS sequence"/>
</dbReference>
<gene>
    <name evidence="2" type="ORF">Fcan01_00721</name>
</gene>
<sequence>MYCTSLCLNLCFGPLTTLQKLQGLVFFIAYLTASIIRWNYSLDNDPIQLIHAFLDFEATIVSGLPHVPRSLGVKAVRWFTQACELGAVILPIFVFLLLRVIPCTPPFVLSMLPGCENAETTFIRYVGRLGIHIFETWMFLHILYSGSTWLLYIFFVGIIFILNFLRRLER</sequence>
<comment type="caution">
    <text evidence="2">The sequence shown here is derived from an EMBL/GenBank/DDBJ whole genome shotgun (WGS) entry which is preliminary data.</text>
</comment>
<feature type="transmembrane region" description="Helical" evidence="1">
    <location>
        <begin position="149"/>
        <end position="165"/>
    </location>
</feature>
<dbReference type="OrthoDB" id="8297494at2759"/>